<accession>A0A0A9CK32</accession>
<reference evidence="2" key="1">
    <citation type="submission" date="2014-09" db="EMBL/GenBank/DDBJ databases">
        <authorList>
            <person name="Magalhaes I.L.F."/>
            <person name="Oliveira U."/>
            <person name="Santos F.R."/>
            <person name="Vidigal T.H.D.A."/>
            <person name="Brescovit A.D."/>
            <person name="Santos A.J."/>
        </authorList>
    </citation>
    <scope>NUCLEOTIDE SEQUENCE</scope>
    <source>
        <tissue evidence="2">Shoot tissue taken approximately 20 cm above the soil surface</tissue>
    </source>
</reference>
<organism evidence="2">
    <name type="scientific">Arundo donax</name>
    <name type="common">Giant reed</name>
    <name type="synonym">Donax arundinaceus</name>
    <dbReference type="NCBI Taxonomy" id="35708"/>
    <lineage>
        <taxon>Eukaryota</taxon>
        <taxon>Viridiplantae</taxon>
        <taxon>Streptophyta</taxon>
        <taxon>Embryophyta</taxon>
        <taxon>Tracheophyta</taxon>
        <taxon>Spermatophyta</taxon>
        <taxon>Magnoliopsida</taxon>
        <taxon>Liliopsida</taxon>
        <taxon>Poales</taxon>
        <taxon>Poaceae</taxon>
        <taxon>PACMAD clade</taxon>
        <taxon>Arundinoideae</taxon>
        <taxon>Arundineae</taxon>
        <taxon>Arundo</taxon>
    </lineage>
</organism>
<evidence type="ECO:0000313" key="2">
    <source>
        <dbReference type="EMBL" id="JAD74823.1"/>
    </source>
</evidence>
<sequence length="73" mass="8758">MISNDMSRQYISHHAPFFNIHQPYAFSRPKHSSSDIHFYSYSDRNREIFPLFYITCLVSAFRPSCLHYIACMY</sequence>
<keyword evidence="1" id="KW-0472">Membrane</keyword>
<keyword evidence="1" id="KW-1133">Transmembrane helix</keyword>
<keyword evidence="1" id="KW-0812">Transmembrane</keyword>
<name>A0A0A9CK32_ARUDO</name>
<protein>
    <submittedName>
        <fullName evidence="2">Uncharacterized protein</fullName>
    </submittedName>
</protein>
<evidence type="ECO:0000256" key="1">
    <source>
        <dbReference type="SAM" id="Phobius"/>
    </source>
</evidence>
<reference evidence="2" key="2">
    <citation type="journal article" date="2015" name="Data Brief">
        <title>Shoot transcriptome of the giant reed, Arundo donax.</title>
        <authorList>
            <person name="Barrero R.A."/>
            <person name="Guerrero F.D."/>
            <person name="Moolhuijzen P."/>
            <person name="Goolsby J.A."/>
            <person name="Tidwell J."/>
            <person name="Bellgard S.E."/>
            <person name="Bellgard M.I."/>
        </authorList>
    </citation>
    <scope>NUCLEOTIDE SEQUENCE</scope>
    <source>
        <tissue evidence="2">Shoot tissue taken approximately 20 cm above the soil surface</tissue>
    </source>
</reference>
<feature type="transmembrane region" description="Helical" evidence="1">
    <location>
        <begin position="48"/>
        <end position="70"/>
    </location>
</feature>
<proteinExistence type="predicted"/>
<dbReference type="EMBL" id="GBRH01223072">
    <property type="protein sequence ID" value="JAD74823.1"/>
    <property type="molecule type" value="Transcribed_RNA"/>
</dbReference>
<dbReference type="AlphaFoldDB" id="A0A0A9CK32"/>